<reference evidence="2 3" key="1">
    <citation type="submission" date="2016-10" db="EMBL/GenBank/DDBJ databases">
        <authorList>
            <person name="de Groot N.N."/>
        </authorList>
    </citation>
    <scope>NUCLEOTIDE SEQUENCE [LARGE SCALE GENOMIC DNA]</scope>
    <source>
        <strain evidence="2 3">CPCC 100156</strain>
    </source>
</reference>
<evidence type="ECO:0000256" key="1">
    <source>
        <dbReference type="SAM" id="SignalP"/>
    </source>
</evidence>
<feature type="chain" id="PRO_5011449187" evidence="1">
    <location>
        <begin position="24"/>
        <end position="314"/>
    </location>
</feature>
<dbReference type="Proteomes" id="UP000198925">
    <property type="component" value="Unassembled WGS sequence"/>
</dbReference>
<keyword evidence="3" id="KW-1185">Reference proteome</keyword>
<dbReference type="AlphaFoldDB" id="A0A1G6RU94"/>
<dbReference type="EMBL" id="FMZX01000004">
    <property type="protein sequence ID" value="SDD07515.1"/>
    <property type="molecule type" value="Genomic_DNA"/>
</dbReference>
<keyword evidence="1" id="KW-0732">Signal</keyword>
<accession>A0A1G6RU94</accession>
<evidence type="ECO:0000313" key="2">
    <source>
        <dbReference type="EMBL" id="SDD07515.1"/>
    </source>
</evidence>
<gene>
    <name evidence="2" type="ORF">SAMN04487779_1004120</name>
</gene>
<sequence>MRKYTVLLLCGLILNLGPRVGLSAPNLAPPPPTNSNALPPHYDGMDLEEIQKLVRNWQRRVENLQKGEFETTEAFNERKRSLNSAPLAPGLDRDATFVFRINGPRYDADRRAFDFPNWSPVAEKERDSSEPAIRLNGRQYTTISYFDWQKTTRESFYVGQNFLGTEVLIRRTEENILSILVCVARDKSDADRERMDRQYFSRPWTGLGPVRPPCKTHKTPPVVIDLNRAMQLAAGLRFLIFCKLDLEIGVIQGPSRSYRPSLNHPHEFVSTSILLAVVPTHILLYHQPSGEVLGRATLNADAAQPRARTRNRPH</sequence>
<name>A0A1G6RU94_9PROT</name>
<protein>
    <submittedName>
        <fullName evidence="2">Uncharacterized protein</fullName>
    </submittedName>
</protein>
<proteinExistence type="predicted"/>
<evidence type="ECO:0000313" key="3">
    <source>
        <dbReference type="Proteomes" id="UP000198925"/>
    </source>
</evidence>
<organism evidence="2 3">
    <name type="scientific">Belnapia rosea</name>
    <dbReference type="NCBI Taxonomy" id="938405"/>
    <lineage>
        <taxon>Bacteria</taxon>
        <taxon>Pseudomonadati</taxon>
        <taxon>Pseudomonadota</taxon>
        <taxon>Alphaproteobacteria</taxon>
        <taxon>Acetobacterales</taxon>
        <taxon>Roseomonadaceae</taxon>
        <taxon>Belnapia</taxon>
    </lineage>
</organism>
<feature type="signal peptide" evidence="1">
    <location>
        <begin position="1"/>
        <end position="23"/>
    </location>
</feature>